<dbReference type="Ensembl" id="ENSCVAT00000006640.1">
    <property type="protein sequence ID" value="ENSCVAP00000005466.1"/>
    <property type="gene ID" value="ENSCVAG00000006847.1"/>
</dbReference>
<evidence type="ECO:0000313" key="4">
    <source>
        <dbReference type="Proteomes" id="UP000265020"/>
    </source>
</evidence>
<dbReference type="Pfam" id="PF17919">
    <property type="entry name" value="RT_RNaseH_2"/>
    <property type="match status" value="1"/>
</dbReference>
<accession>A0A3Q2CJJ1</accession>
<name>A0A3Q2CJJ1_CYPVA</name>
<sequence length="102" mass="11411">PVPWDLKSDGSPKEKGTQEDGGWTPEAEQQFTELQAELFSATVLALPNYQKPFIKTVDCKASFMTSVLLQPRGNKLKPVVHYSKGLDPVRTTAPLYSKQQLY</sequence>
<proteinExistence type="predicted"/>
<dbReference type="InterPro" id="IPR041577">
    <property type="entry name" value="RT_RNaseH_2"/>
</dbReference>
<reference evidence="3" key="1">
    <citation type="submission" date="2025-08" db="UniProtKB">
        <authorList>
            <consortium name="Ensembl"/>
        </authorList>
    </citation>
    <scope>IDENTIFICATION</scope>
</reference>
<evidence type="ECO:0000256" key="1">
    <source>
        <dbReference type="SAM" id="MobiDB-lite"/>
    </source>
</evidence>
<dbReference type="OMA" id="ALPWNEG"/>
<organism evidence="3 4">
    <name type="scientific">Cyprinodon variegatus</name>
    <name type="common">Sheepshead minnow</name>
    <dbReference type="NCBI Taxonomy" id="28743"/>
    <lineage>
        <taxon>Eukaryota</taxon>
        <taxon>Metazoa</taxon>
        <taxon>Chordata</taxon>
        <taxon>Craniata</taxon>
        <taxon>Vertebrata</taxon>
        <taxon>Euteleostomi</taxon>
        <taxon>Actinopterygii</taxon>
        <taxon>Neopterygii</taxon>
        <taxon>Teleostei</taxon>
        <taxon>Neoteleostei</taxon>
        <taxon>Acanthomorphata</taxon>
        <taxon>Ovalentaria</taxon>
        <taxon>Atherinomorphae</taxon>
        <taxon>Cyprinodontiformes</taxon>
        <taxon>Cyprinodontidae</taxon>
        <taxon>Cyprinodon</taxon>
    </lineage>
</organism>
<dbReference type="SUPFAM" id="SSF56672">
    <property type="entry name" value="DNA/RNA polymerases"/>
    <property type="match status" value="1"/>
</dbReference>
<dbReference type="Proteomes" id="UP000265020">
    <property type="component" value="Unassembled WGS sequence"/>
</dbReference>
<feature type="domain" description="Reverse transcriptase/retrotransposon-derived protein RNase H-like" evidence="2">
    <location>
        <begin position="23"/>
        <end position="98"/>
    </location>
</feature>
<feature type="region of interest" description="Disordered" evidence="1">
    <location>
        <begin position="1"/>
        <end position="24"/>
    </location>
</feature>
<dbReference type="STRING" id="28743.ENSCVAP00000005466"/>
<evidence type="ECO:0000259" key="2">
    <source>
        <dbReference type="Pfam" id="PF17919"/>
    </source>
</evidence>
<dbReference type="GeneTree" id="ENSGT00980000198749"/>
<feature type="compositionally biased region" description="Basic and acidic residues" evidence="1">
    <location>
        <begin position="1"/>
        <end position="18"/>
    </location>
</feature>
<protein>
    <recommendedName>
        <fullName evidence="2">Reverse transcriptase/retrotransposon-derived protein RNase H-like domain-containing protein</fullName>
    </recommendedName>
</protein>
<keyword evidence="4" id="KW-1185">Reference proteome</keyword>
<evidence type="ECO:0000313" key="3">
    <source>
        <dbReference type="Ensembl" id="ENSCVAP00000005466.1"/>
    </source>
</evidence>
<reference evidence="3" key="2">
    <citation type="submission" date="2025-09" db="UniProtKB">
        <authorList>
            <consortium name="Ensembl"/>
        </authorList>
    </citation>
    <scope>IDENTIFICATION</scope>
</reference>
<dbReference type="InterPro" id="IPR043502">
    <property type="entry name" value="DNA/RNA_pol_sf"/>
</dbReference>
<dbReference type="AlphaFoldDB" id="A0A3Q2CJJ1"/>
<dbReference type="Gene3D" id="3.10.20.370">
    <property type="match status" value="1"/>
</dbReference>